<comment type="caution">
    <text evidence="3">The sequence shown here is derived from an EMBL/GenBank/DDBJ whole genome shotgun (WGS) entry which is preliminary data.</text>
</comment>
<gene>
    <name evidence="3" type="ORF">BC792_12069</name>
</gene>
<sequence>MKLSKLHISSFRGATKPVDIPFEKGKKITMIFAENGNGKSTIADALICLLTSDKGSIDDKSGTEARFIKSLDATNAKIELHTDKEVYSATLSGTSRDFVKSNHELIPELRYLRRSQIVDLLNRKATERYEKLKSYIDVSGLLKSEEELRKLVRETESEVERLVSVIDNAKSTLEATWLKEGSPLDDMLVWAKGESEKDLTKETAQLKEVDNLSKQWTAIQSKYIEIQQSIKVVGAAKKAHNTALEALQKLQEKNTTSNADLLKLLNQAKDFISGQPLIDNCPVCDNSIEKNTVVKSLGEKIASMSAIGSAAKAVENAKKDWDGKVAIQKRAVELFSNLLIKYQNDIAKYKTSVPEIATFIDGITTDIKTNYQCYQDNLTQLSDLSKRIEAAKVKYTKSINQHNSIKQQYKSIIESSKKFEQKSKLSLAASKALDIVEKSRKEFYDNELLSISGDVERMYQLLHKDEGLGGIKLFLNPQYKTSLELQANFHTEEGITPQSVYSESHLDTLGICIFLALAKKYSKGDTILVLDDVVMSVDQNHLDRFIDLLHTEAVHFSQIVITTHYGPWRDRYRNNRAPSRDMHFLELRKWSKENGIRVKNGKIALDELREMLSDEDKFHRENISTAAGRTLENILDYLTYLFSAKLPRKPKNDYQLHELLTGLSSQLVKLLRVEHLEKDEEGKYTKVVANTELQGIIDKLKQLKAVRNQVGAHFNFDGSLVSDDDVTDFGNATVEFAELIICSETGTMPDRKPSGSYWETRTGSIRLYPLIDPKS</sequence>
<evidence type="ECO:0000259" key="2">
    <source>
        <dbReference type="Pfam" id="PF13476"/>
    </source>
</evidence>
<feature type="coiled-coil region" evidence="1">
    <location>
        <begin position="145"/>
        <end position="172"/>
    </location>
</feature>
<protein>
    <submittedName>
        <fullName evidence="3">Wobble nucleotide-excising tRNase</fullName>
    </submittedName>
</protein>
<dbReference type="PANTHER" id="PTHR32182:SF0">
    <property type="entry name" value="DNA REPLICATION AND REPAIR PROTEIN RECF"/>
    <property type="match status" value="1"/>
</dbReference>
<dbReference type="AlphaFoldDB" id="A0A5S5D5W2"/>
<feature type="coiled-coil region" evidence="1">
    <location>
        <begin position="233"/>
        <end position="267"/>
    </location>
</feature>
<reference evidence="3 4" key="1">
    <citation type="submission" date="2019-07" db="EMBL/GenBank/DDBJ databases">
        <title>Genomic Encyclopedia of Archaeal and Bacterial Type Strains, Phase II (KMG-II): from individual species to whole genera.</title>
        <authorList>
            <person name="Goeker M."/>
        </authorList>
    </citation>
    <scope>NUCLEOTIDE SEQUENCE [LARGE SCALE GENOMIC DNA]</scope>
    <source>
        <strain evidence="3 4">DSM 18850</strain>
    </source>
</reference>
<dbReference type="GO" id="GO:0006302">
    <property type="term" value="P:double-strand break repair"/>
    <property type="evidence" value="ECO:0007669"/>
    <property type="project" value="TreeGrafter"/>
</dbReference>
<proteinExistence type="predicted"/>
<keyword evidence="1" id="KW-0175">Coiled coil</keyword>
<dbReference type="EMBL" id="VNHX01000020">
    <property type="protein sequence ID" value="TYP91361.1"/>
    <property type="molecule type" value="Genomic_DNA"/>
</dbReference>
<dbReference type="Pfam" id="PF13476">
    <property type="entry name" value="AAA_23"/>
    <property type="match status" value="1"/>
</dbReference>
<dbReference type="Proteomes" id="UP000325105">
    <property type="component" value="Unassembled WGS sequence"/>
</dbReference>
<feature type="domain" description="Rad50/SbcC-type AAA" evidence="2">
    <location>
        <begin position="5"/>
        <end position="257"/>
    </location>
</feature>
<dbReference type="InterPro" id="IPR027417">
    <property type="entry name" value="P-loop_NTPase"/>
</dbReference>
<dbReference type="RefSeq" id="WP_148909638.1">
    <property type="nucleotide sequence ID" value="NZ_VNHX01000020.1"/>
</dbReference>
<dbReference type="PANTHER" id="PTHR32182">
    <property type="entry name" value="DNA REPLICATION AND REPAIR PROTEIN RECF"/>
    <property type="match status" value="1"/>
</dbReference>
<evidence type="ECO:0000313" key="3">
    <source>
        <dbReference type="EMBL" id="TYP91361.1"/>
    </source>
</evidence>
<name>A0A5S5D5W2_9SPHI</name>
<dbReference type="Gene3D" id="3.40.50.300">
    <property type="entry name" value="P-loop containing nucleotide triphosphate hydrolases"/>
    <property type="match status" value="2"/>
</dbReference>
<evidence type="ECO:0000313" key="4">
    <source>
        <dbReference type="Proteomes" id="UP000325105"/>
    </source>
</evidence>
<dbReference type="InterPro" id="IPR038729">
    <property type="entry name" value="Rad50/SbcC_AAA"/>
</dbReference>
<organism evidence="3 4">
    <name type="scientific">Sphingobacterium allocomposti</name>
    <dbReference type="NCBI Taxonomy" id="415956"/>
    <lineage>
        <taxon>Bacteria</taxon>
        <taxon>Pseudomonadati</taxon>
        <taxon>Bacteroidota</taxon>
        <taxon>Sphingobacteriia</taxon>
        <taxon>Sphingobacteriales</taxon>
        <taxon>Sphingobacteriaceae</taxon>
        <taxon>Sphingobacterium</taxon>
    </lineage>
</organism>
<keyword evidence="4" id="KW-1185">Reference proteome</keyword>
<dbReference type="SUPFAM" id="SSF52540">
    <property type="entry name" value="P-loop containing nucleoside triphosphate hydrolases"/>
    <property type="match status" value="1"/>
</dbReference>
<dbReference type="OrthoDB" id="1023918at2"/>
<dbReference type="GO" id="GO:0000731">
    <property type="term" value="P:DNA synthesis involved in DNA repair"/>
    <property type="evidence" value="ECO:0007669"/>
    <property type="project" value="TreeGrafter"/>
</dbReference>
<accession>A0A5S5D5W2</accession>
<evidence type="ECO:0000256" key="1">
    <source>
        <dbReference type="SAM" id="Coils"/>
    </source>
</evidence>